<comment type="caution">
    <text evidence="2">The sequence shown here is derived from an EMBL/GenBank/DDBJ whole genome shotgun (WGS) entry which is preliminary data.</text>
</comment>
<dbReference type="AlphaFoldDB" id="A0A928YRM4"/>
<evidence type="ECO:0000313" key="3">
    <source>
        <dbReference type="Proteomes" id="UP000616201"/>
    </source>
</evidence>
<evidence type="ECO:0000256" key="1">
    <source>
        <dbReference type="SAM" id="MobiDB-lite"/>
    </source>
</evidence>
<feature type="compositionally biased region" description="Polar residues" evidence="1">
    <location>
        <begin position="7"/>
        <end position="26"/>
    </location>
</feature>
<name>A0A928YRM4_9SPHI</name>
<organism evidence="2 3">
    <name type="scientific">Sphingobacterium hungaricum</name>
    <dbReference type="NCBI Taxonomy" id="2082723"/>
    <lineage>
        <taxon>Bacteria</taxon>
        <taxon>Pseudomonadati</taxon>
        <taxon>Bacteroidota</taxon>
        <taxon>Sphingobacteriia</taxon>
        <taxon>Sphingobacteriales</taxon>
        <taxon>Sphingobacteriaceae</taxon>
        <taxon>Sphingobacterium</taxon>
    </lineage>
</organism>
<proteinExistence type="predicted"/>
<protein>
    <submittedName>
        <fullName evidence="2">Uncharacterized protein</fullName>
    </submittedName>
</protein>
<gene>
    <name evidence="2" type="ORF">C4F49_15760</name>
</gene>
<sequence>MGMLFGSCSTRNSPEPSITDQVEPNNTDYSTYDFEEIVALSLRTITDTLWDSKKDSIIGFQVEKSANHGFMYPITAVHEKPLMNSFVSLKDLPELEVANYVEQSKSKVEYLNFLMYDWNLFEVSSISSWDDLSKQVENLSESMKNRNILAHKDYTYKFQSYENLKLLFEENVDIRALFAISESDYHKLKKSGWLHYSERETITIRSRLNDQYNFNPYFSLEQINQLKIARVSELNYGKIAYMVLDAAESTNALVNKLSYNQMAHLDEAEIAELNTADVHFFFRGYTEEEINNVQSFKTTAEKIDAYLTLAVRNFSQATFDYERMGVPISFKLSQHSQTTDKLSKLNYTTKVDFK</sequence>
<accession>A0A928YRM4</accession>
<dbReference type="EMBL" id="PRDK01000009">
    <property type="protein sequence ID" value="MBE8715139.1"/>
    <property type="molecule type" value="Genomic_DNA"/>
</dbReference>
<keyword evidence="3" id="KW-1185">Reference proteome</keyword>
<feature type="region of interest" description="Disordered" evidence="1">
    <location>
        <begin position="1"/>
        <end position="26"/>
    </location>
</feature>
<dbReference type="Proteomes" id="UP000616201">
    <property type="component" value="Unassembled WGS sequence"/>
</dbReference>
<reference evidence="2" key="1">
    <citation type="submission" date="2018-02" db="EMBL/GenBank/DDBJ databases">
        <authorList>
            <person name="Vasarhelyi B.M."/>
            <person name="Deshmukh S."/>
            <person name="Balint B."/>
            <person name="Kukolya J."/>
        </authorList>
    </citation>
    <scope>NUCLEOTIDE SEQUENCE</scope>
    <source>
        <strain evidence="2">KB22</strain>
    </source>
</reference>
<evidence type="ECO:0000313" key="2">
    <source>
        <dbReference type="EMBL" id="MBE8715139.1"/>
    </source>
</evidence>